<dbReference type="Proteomes" id="UP000094801">
    <property type="component" value="Unassembled WGS sequence"/>
</dbReference>
<dbReference type="PANTHER" id="PTHR22957">
    <property type="entry name" value="TBC1 DOMAIN FAMILY MEMBER GTPASE-ACTIVATING PROTEIN"/>
    <property type="match status" value="1"/>
</dbReference>
<sequence length="352" mass="40219">MEHKRDLSRKSSHSKMRTSTSSHRLLNRKASTLSSVERKGRKKDSIERFLESDQTVILSSLSQLRYSILCEGLPRNGDESCPYRVYVWSILLRAEPIETDYYVSLVQHGESNSFTKIHNDAFRTFKKDQTFSDKVSNGLLIRILNSYANEIELIHPNNSNLSPYVQGMNILLAPIAYISKSEPEAFCLFKRLLTKIIPMYVTPNLSGVLNGVKLVDIILELVDSKLFNHLKSKMLSAKIYALPSVLTLGACTPPLSEVLELWDFLFSYGVHLNIFFIISQVILIREDLLASKNPMTLLREFPKLEAKKVVKLSMSFVKAIPTDLYDLVVRHTWDPSIDDQIDEYDITGRNRS</sequence>
<accession>A0A1E4T6S6</accession>
<evidence type="ECO:0000313" key="8">
    <source>
        <dbReference type="EMBL" id="ODV87411.1"/>
    </source>
</evidence>
<evidence type="ECO:0000259" key="7">
    <source>
        <dbReference type="PROSITE" id="PS50086"/>
    </source>
</evidence>
<dbReference type="FunFam" id="1.10.472.80:FF:000026">
    <property type="entry name" value="Mitotic check point protein (Bub2)"/>
    <property type="match status" value="1"/>
</dbReference>
<evidence type="ECO:0000256" key="4">
    <source>
        <dbReference type="ARBA" id="ARBA00023306"/>
    </source>
</evidence>
<dbReference type="Gene3D" id="1.10.8.270">
    <property type="entry name" value="putative rabgap domain of human tbc1 domain family member 14 like domains"/>
    <property type="match status" value="1"/>
</dbReference>
<dbReference type="GO" id="GO:0031030">
    <property type="term" value="P:negative regulation of septation initiation signaling"/>
    <property type="evidence" value="ECO:0007669"/>
    <property type="project" value="TreeGrafter"/>
</dbReference>
<feature type="region of interest" description="Disordered" evidence="6">
    <location>
        <begin position="1"/>
        <end position="39"/>
    </location>
</feature>
<dbReference type="AlphaFoldDB" id="A0A1E4T6S6"/>
<protein>
    <recommendedName>
        <fullName evidence="7">Rab-GAP TBC domain-containing protein</fullName>
    </recommendedName>
</protein>
<dbReference type="GO" id="GO:0044732">
    <property type="term" value="C:mitotic spindle pole body"/>
    <property type="evidence" value="ECO:0007669"/>
    <property type="project" value="TreeGrafter"/>
</dbReference>
<keyword evidence="2" id="KW-0963">Cytoplasm</keyword>
<evidence type="ECO:0000256" key="6">
    <source>
        <dbReference type="SAM" id="MobiDB-lite"/>
    </source>
</evidence>
<dbReference type="InterPro" id="IPR035969">
    <property type="entry name" value="Rab-GAP_TBC_sf"/>
</dbReference>
<proteinExistence type="inferred from homology"/>
<keyword evidence="4" id="KW-0131">Cell cycle</keyword>
<dbReference type="SUPFAM" id="SSF47923">
    <property type="entry name" value="Ypt/Rab-GAP domain of gyp1p"/>
    <property type="match status" value="2"/>
</dbReference>
<dbReference type="EMBL" id="KV453848">
    <property type="protein sequence ID" value="ODV87411.1"/>
    <property type="molecule type" value="Genomic_DNA"/>
</dbReference>
<dbReference type="GO" id="GO:1990334">
    <property type="term" value="C:Bfa1-Bub2 complex"/>
    <property type="evidence" value="ECO:0007669"/>
    <property type="project" value="UniProtKB-ARBA"/>
</dbReference>
<dbReference type="FunFam" id="1.10.8.270:FF:000035">
    <property type="entry name" value="Cell cycle arrest protein BUB2"/>
    <property type="match status" value="1"/>
</dbReference>
<dbReference type="SMART" id="SM00164">
    <property type="entry name" value="TBC"/>
    <property type="match status" value="1"/>
</dbReference>
<dbReference type="Pfam" id="PF00566">
    <property type="entry name" value="RabGAP-TBC"/>
    <property type="match status" value="1"/>
</dbReference>
<dbReference type="PANTHER" id="PTHR22957:SF263">
    <property type="entry name" value="MITOTIC CHECK POINT PROTEIN BUB2"/>
    <property type="match status" value="1"/>
</dbReference>
<comment type="similarity">
    <text evidence="5">Belongs to the BUB2 family.</text>
</comment>
<keyword evidence="9" id="KW-1185">Reference proteome</keyword>
<keyword evidence="3" id="KW-0206">Cytoskeleton</keyword>
<evidence type="ECO:0000313" key="9">
    <source>
        <dbReference type="Proteomes" id="UP000094801"/>
    </source>
</evidence>
<dbReference type="PROSITE" id="PS50086">
    <property type="entry name" value="TBC_RABGAP"/>
    <property type="match status" value="1"/>
</dbReference>
<evidence type="ECO:0000256" key="5">
    <source>
        <dbReference type="ARBA" id="ARBA00061049"/>
    </source>
</evidence>
<gene>
    <name evidence="8" type="ORF">CANARDRAFT_26812</name>
</gene>
<evidence type="ECO:0000256" key="2">
    <source>
        <dbReference type="ARBA" id="ARBA00022490"/>
    </source>
</evidence>
<feature type="domain" description="Rab-GAP TBC" evidence="7">
    <location>
        <begin position="78"/>
        <end position="269"/>
    </location>
</feature>
<reference evidence="9" key="1">
    <citation type="submission" date="2016-04" db="EMBL/GenBank/DDBJ databases">
        <title>Comparative genomics of biotechnologically important yeasts.</title>
        <authorList>
            <consortium name="DOE Joint Genome Institute"/>
            <person name="Riley R."/>
            <person name="Haridas S."/>
            <person name="Wolfe K.H."/>
            <person name="Lopes M.R."/>
            <person name="Hittinger C.T."/>
            <person name="Goker M."/>
            <person name="Salamov A."/>
            <person name="Wisecaver J."/>
            <person name="Long T.M."/>
            <person name="Aerts A.L."/>
            <person name="Barry K."/>
            <person name="Choi C."/>
            <person name="Clum A."/>
            <person name="Coughlan A.Y."/>
            <person name="Deshpande S."/>
            <person name="Douglass A.P."/>
            <person name="Hanson S.J."/>
            <person name="Klenk H.-P."/>
            <person name="Labutti K."/>
            <person name="Lapidus A."/>
            <person name="Lindquist E."/>
            <person name="Lipzen A."/>
            <person name="Meier-Kolthoff J.P."/>
            <person name="Ohm R.A."/>
            <person name="Otillar R.P."/>
            <person name="Pangilinan J."/>
            <person name="Peng Y."/>
            <person name="Rokas A."/>
            <person name="Rosa C.A."/>
            <person name="Scheuner C."/>
            <person name="Sibirny A.A."/>
            <person name="Slot J.C."/>
            <person name="Stielow J.B."/>
            <person name="Sun H."/>
            <person name="Kurtzman C.P."/>
            <person name="Blackwell M."/>
            <person name="Grigoriev I.V."/>
            <person name="Jeffries T.W."/>
        </authorList>
    </citation>
    <scope>NUCLEOTIDE SEQUENCE [LARGE SCALE GENOMIC DNA]</scope>
    <source>
        <strain evidence="9">NRRL YB-2248</strain>
    </source>
</reference>
<evidence type="ECO:0000256" key="3">
    <source>
        <dbReference type="ARBA" id="ARBA00023212"/>
    </source>
</evidence>
<name>A0A1E4T6S6_9ASCO</name>
<comment type="subcellular location">
    <subcellularLocation>
        <location evidence="1">Cytoplasm</location>
        <location evidence="1">Cytoskeleton</location>
    </subcellularLocation>
</comment>
<dbReference type="Gene3D" id="1.10.472.80">
    <property type="entry name" value="Ypt/Rab-GAP domain of gyp1p, domain 3"/>
    <property type="match status" value="1"/>
</dbReference>
<dbReference type="InterPro" id="IPR000195">
    <property type="entry name" value="Rab-GAP-TBC_dom"/>
</dbReference>
<evidence type="ECO:0000256" key="1">
    <source>
        <dbReference type="ARBA" id="ARBA00004245"/>
    </source>
</evidence>
<dbReference type="STRING" id="983967.A0A1E4T6S6"/>
<organism evidence="8 9">
    <name type="scientific">[Candida] arabinofermentans NRRL YB-2248</name>
    <dbReference type="NCBI Taxonomy" id="983967"/>
    <lineage>
        <taxon>Eukaryota</taxon>
        <taxon>Fungi</taxon>
        <taxon>Dikarya</taxon>
        <taxon>Ascomycota</taxon>
        <taxon>Saccharomycotina</taxon>
        <taxon>Pichiomycetes</taxon>
        <taxon>Pichiales</taxon>
        <taxon>Pichiaceae</taxon>
        <taxon>Ogataea</taxon>
        <taxon>Ogataea/Candida clade</taxon>
    </lineage>
</organism>
<dbReference type="GO" id="GO:0005096">
    <property type="term" value="F:GTPase activator activity"/>
    <property type="evidence" value="ECO:0007669"/>
    <property type="project" value="TreeGrafter"/>
</dbReference>
<dbReference type="OrthoDB" id="10263206at2759"/>